<keyword evidence="1" id="KW-0509">mRNA transport</keyword>
<dbReference type="Pfam" id="PF00076">
    <property type="entry name" value="RRM_1"/>
    <property type="match status" value="1"/>
</dbReference>
<feature type="region of interest" description="Disordered" evidence="4">
    <location>
        <begin position="268"/>
        <end position="325"/>
    </location>
</feature>
<evidence type="ECO:0000313" key="6">
    <source>
        <dbReference type="EMBL" id="KAK6311806.1"/>
    </source>
</evidence>
<evidence type="ECO:0000256" key="2">
    <source>
        <dbReference type="ARBA" id="ARBA00022884"/>
    </source>
</evidence>
<feature type="region of interest" description="Disordered" evidence="4">
    <location>
        <begin position="411"/>
        <end position="450"/>
    </location>
</feature>
<evidence type="ECO:0000256" key="3">
    <source>
        <dbReference type="PROSITE-ProRule" id="PRU00176"/>
    </source>
</evidence>
<feature type="compositionally biased region" description="Polar residues" evidence="4">
    <location>
        <begin position="295"/>
        <end position="305"/>
    </location>
</feature>
<dbReference type="PROSITE" id="PS50102">
    <property type="entry name" value="RRM"/>
    <property type="match status" value="1"/>
</dbReference>
<dbReference type="CDD" id="cd12681">
    <property type="entry name" value="RRM_SKAR"/>
    <property type="match status" value="1"/>
</dbReference>
<feature type="domain" description="RRM" evidence="5">
    <location>
        <begin position="328"/>
        <end position="399"/>
    </location>
</feature>
<keyword evidence="2 3" id="KW-0694">RNA-binding</keyword>
<dbReference type="AlphaFoldDB" id="A0AAN8M461"/>
<keyword evidence="1" id="KW-0813">Transport</keyword>
<accession>A0AAN8M461</accession>
<evidence type="ECO:0000313" key="7">
    <source>
        <dbReference type="Proteomes" id="UP001356427"/>
    </source>
</evidence>
<dbReference type="SMART" id="SM00360">
    <property type="entry name" value="RRM"/>
    <property type="match status" value="1"/>
</dbReference>
<organism evidence="6 7">
    <name type="scientific">Coregonus suidteri</name>
    <dbReference type="NCBI Taxonomy" id="861788"/>
    <lineage>
        <taxon>Eukaryota</taxon>
        <taxon>Metazoa</taxon>
        <taxon>Chordata</taxon>
        <taxon>Craniata</taxon>
        <taxon>Vertebrata</taxon>
        <taxon>Euteleostomi</taxon>
        <taxon>Actinopterygii</taxon>
        <taxon>Neopterygii</taxon>
        <taxon>Teleostei</taxon>
        <taxon>Protacanthopterygii</taxon>
        <taxon>Salmoniformes</taxon>
        <taxon>Salmonidae</taxon>
        <taxon>Coregoninae</taxon>
        <taxon>Coregonus</taxon>
    </lineage>
</organism>
<comment type="caution">
    <text evidence="6">The sequence shown here is derived from an EMBL/GenBank/DDBJ whole genome shotgun (WGS) entry which is preliminary data.</text>
</comment>
<evidence type="ECO:0000259" key="5">
    <source>
        <dbReference type="PROSITE" id="PS50102"/>
    </source>
</evidence>
<dbReference type="PANTHER" id="PTHR19965:SF96">
    <property type="entry name" value="POLYMERASE DELTA-INTERACTING PROTEIN 3"/>
    <property type="match status" value="1"/>
</dbReference>
<protein>
    <recommendedName>
        <fullName evidence="5">RRM domain-containing protein</fullName>
    </recommendedName>
</protein>
<dbReference type="Gene3D" id="3.30.70.330">
    <property type="match status" value="1"/>
</dbReference>
<feature type="compositionally biased region" description="Pro residues" evidence="4">
    <location>
        <begin position="269"/>
        <end position="280"/>
    </location>
</feature>
<gene>
    <name evidence="6" type="ORF">J4Q44_G00174700</name>
</gene>
<evidence type="ECO:0000256" key="1">
    <source>
        <dbReference type="ARBA" id="ARBA00022816"/>
    </source>
</evidence>
<dbReference type="Proteomes" id="UP001356427">
    <property type="component" value="Unassembled WGS sequence"/>
</dbReference>
<dbReference type="PANTHER" id="PTHR19965">
    <property type="entry name" value="RNA AND EXPORT FACTOR BINDING PROTEIN"/>
    <property type="match status" value="1"/>
</dbReference>
<sequence length="481" mass="51842">MEDISLDEVIRRRGFNNKETVKMPMFGRGAGGVGRTFDARQKIGMTDVRQRLGGGGTVFQLKDAREKLVQKDARFRIRGGGGAGGVQDARQMINSRKGGQNTFNVTPQSLQQIPAAQLQTHVQQQIQIHTTNDIASANARQFTPNLQGMNIRAGVTPQLGGAPKRMMDARDRLSLKRSIGAPPSQGMVAPMKITKTIQQRPVGMSSGIRMNMPSRGFQSFSGDDDIPSKQMKTTTGNHMLQSRPGTLGSPFSMSAPITKVVKNDAYTAPRPPVPVAPTRPSPSVGASRSSASALQPISRTLQQAGPTAEPSSQPLPPPQPTFSPLEGTKITVNNLHPRVTEEDIVELFCVCGALKRARLVKVGVAEVVFVRKEDAVSAYRKYNNRCLDGQPMKCNLHMQGNVITSDQPILLRLSDTPGSGSGRKEGLPLSLSRPGGRPASSQPTPEVDPQTILKALFKSTVQNPSTTESPGSQCTAFRIKI</sequence>
<evidence type="ECO:0000256" key="4">
    <source>
        <dbReference type="SAM" id="MobiDB-lite"/>
    </source>
</evidence>
<dbReference type="InterPro" id="IPR034784">
    <property type="entry name" value="PDIP3_RRM"/>
</dbReference>
<dbReference type="InterPro" id="IPR000504">
    <property type="entry name" value="RRM_dom"/>
</dbReference>
<dbReference type="GO" id="GO:0003729">
    <property type="term" value="F:mRNA binding"/>
    <property type="evidence" value="ECO:0007669"/>
    <property type="project" value="TreeGrafter"/>
</dbReference>
<feature type="compositionally biased region" description="Low complexity" evidence="4">
    <location>
        <begin position="281"/>
        <end position="293"/>
    </location>
</feature>
<dbReference type="InterPro" id="IPR035979">
    <property type="entry name" value="RBD_domain_sf"/>
</dbReference>
<dbReference type="SUPFAM" id="SSF54928">
    <property type="entry name" value="RNA-binding domain, RBD"/>
    <property type="match status" value="1"/>
</dbReference>
<keyword evidence="7" id="KW-1185">Reference proteome</keyword>
<dbReference type="EMBL" id="JAGTTL010000015">
    <property type="protein sequence ID" value="KAK6311806.1"/>
    <property type="molecule type" value="Genomic_DNA"/>
</dbReference>
<dbReference type="InterPro" id="IPR051229">
    <property type="entry name" value="ALYREF_mRNA_export"/>
</dbReference>
<name>A0AAN8M461_9TELE</name>
<reference evidence="6 7" key="1">
    <citation type="submission" date="2021-04" db="EMBL/GenBank/DDBJ databases">
        <authorList>
            <person name="De Guttry C."/>
            <person name="Zahm M."/>
            <person name="Klopp C."/>
            <person name="Cabau C."/>
            <person name="Louis A."/>
            <person name="Berthelot C."/>
            <person name="Parey E."/>
            <person name="Roest Crollius H."/>
            <person name="Montfort J."/>
            <person name="Robinson-Rechavi M."/>
            <person name="Bucao C."/>
            <person name="Bouchez O."/>
            <person name="Gislard M."/>
            <person name="Lluch J."/>
            <person name="Milhes M."/>
            <person name="Lampietro C."/>
            <person name="Lopez Roques C."/>
            <person name="Donnadieu C."/>
            <person name="Braasch I."/>
            <person name="Desvignes T."/>
            <person name="Postlethwait J."/>
            <person name="Bobe J."/>
            <person name="Wedekind C."/>
            <person name="Guiguen Y."/>
        </authorList>
    </citation>
    <scope>NUCLEOTIDE SEQUENCE [LARGE SCALE GENOMIC DNA]</scope>
    <source>
        <strain evidence="6">Cs_M1</strain>
        <tissue evidence="6">Blood</tissue>
    </source>
</reference>
<dbReference type="GO" id="GO:0016973">
    <property type="term" value="P:poly(A)+ mRNA export from nucleus"/>
    <property type="evidence" value="ECO:0007669"/>
    <property type="project" value="TreeGrafter"/>
</dbReference>
<dbReference type="GO" id="GO:0016607">
    <property type="term" value="C:nuclear speck"/>
    <property type="evidence" value="ECO:0007669"/>
    <property type="project" value="TreeGrafter"/>
</dbReference>
<proteinExistence type="predicted"/>
<dbReference type="InterPro" id="IPR012677">
    <property type="entry name" value="Nucleotide-bd_a/b_plait_sf"/>
</dbReference>